<dbReference type="Pfam" id="PF00672">
    <property type="entry name" value="HAMP"/>
    <property type="match status" value="1"/>
</dbReference>
<evidence type="ECO:0000256" key="6">
    <source>
        <dbReference type="ARBA" id="ARBA00022692"/>
    </source>
</evidence>
<feature type="domain" description="HAMP" evidence="13">
    <location>
        <begin position="73"/>
        <end position="126"/>
    </location>
</feature>
<dbReference type="InterPro" id="IPR005467">
    <property type="entry name" value="His_kinase_dom"/>
</dbReference>
<dbReference type="SMART" id="SM00304">
    <property type="entry name" value="HAMP"/>
    <property type="match status" value="1"/>
</dbReference>
<evidence type="ECO:0000256" key="8">
    <source>
        <dbReference type="ARBA" id="ARBA00022989"/>
    </source>
</evidence>
<dbReference type="SMART" id="SM00388">
    <property type="entry name" value="HisKA"/>
    <property type="match status" value="1"/>
</dbReference>
<dbReference type="PANTHER" id="PTHR43711">
    <property type="entry name" value="TWO-COMPONENT HISTIDINE KINASE"/>
    <property type="match status" value="1"/>
</dbReference>
<comment type="subcellular location">
    <subcellularLocation>
        <location evidence="2">Cell membrane</location>
    </subcellularLocation>
</comment>
<keyword evidence="15" id="KW-1185">Reference proteome</keyword>
<dbReference type="SMART" id="SM00387">
    <property type="entry name" value="HATPase_c"/>
    <property type="match status" value="1"/>
</dbReference>
<organism evidence="14 15">
    <name type="scientific">Mycolicibacterium grossiae</name>
    <dbReference type="NCBI Taxonomy" id="1552759"/>
    <lineage>
        <taxon>Bacteria</taxon>
        <taxon>Bacillati</taxon>
        <taxon>Actinomycetota</taxon>
        <taxon>Actinomycetes</taxon>
        <taxon>Mycobacteriales</taxon>
        <taxon>Mycobacteriaceae</taxon>
        <taxon>Mycolicibacterium</taxon>
    </lineage>
</organism>
<comment type="catalytic activity">
    <reaction evidence="1">
        <text>ATP + protein L-histidine = ADP + protein N-phospho-L-histidine.</text>
        <dbReference type="EC" id="2.7.13.3"/>
    </reaction>
</comment>
<keyword evidence="11" id="KW-0472">Membrane</keyword>
<dbReference type="InterPro" id="IPR036890">
    <property type="entry name" value="HATPase_C_sf"/>
</dbReference>
<comment type="caution">
    <text evidence="14">The sequence shown here is derived from an EMBL/GenBank/DDBJ whole genome shotgun (WGS) entry which is preliminary data.</text>
</comment>
<keyword evidence="6 11" id="KW-0812">Transmembrane</keyword>
<keyword evidence="4" id="KW-0597">Phosphoprotein</keyword>
<dbReference type="Gene3D" id="6.10.340.10">
    <property type="match status" value="1"/>
</dbReference>
<evidence type="ECO:0000256" key="5">
    <source>
        <dbReference type="ARBA" id="ARBA00022679"/>
    </source>
</evidence>
<evidence type="ECO:0000256" key="2">
    <source>
        <dbReference type="ARBA" id="ARBA00004236"/>
    </source>
</evidence>
<evidence type="ECO:0000256" key="3">
    <source>
        <dbReference type="ARBA" id="ARBA00012438"/>
    </source>
</evidence>
<evidence type="ECO:0000256" key="11">
    <source>
        <dbReference type="SAM" id="Phobius"/>
    </source>
</evidence>
<dbReference type="GO" id="GO:0000155">
    <property type="term" value="F:phosphorelay sensor kinase activity"/>
    <property type="evidence" value="ECO:0007669"/>
    <property type="project" value="InterPro"/>
</dbReference>
<dbReference type="Proteomes" id="UP000178953">
    <property type="component" value="Unassembled WGS sequence"/>
</dbReference>
<dbReference type="Gene3D" id="1.10.287.130">
    <property type="match status" value="1"/>
</dbReference>
<keyword evidence="7" id="KW-0418">Kinase</keyword>
<dbReference type="PROSITE" id="PS50885">
    <property type="entry name" value="HAMP"/>
    <property type="match status" value="1"/>
</dbReference>
<evidence type="ECO:0000259" key="13">
    <source>
        <dbReference type="PROSITE" id="PS50885"/>
    </source>
</evidence>
<name>A0A1E8Q901_9MYCO</name>
<keyword evidence="5" id="KW-0808">Transferase</keyword>
<dbReference type="InterPro" id="IPR050736">
    <property type="entry name" value="Sensor_HK_Regulatory"/>
</dbReference>
<keyword evidence="9" id="KW-0902">Two-component regulatory system</keyword>
<dbReference type="PANTHER" id="PTHR43711:SF1">
    <property type="entry name" value="HISTIDINE KINASE 1"/>
    <property type="match status" value="1"/>
</dbReference>
<protein>
    <recommendedName>
        <fullName evidence="3">histidine kinase</fullName>
        <ecNumber evidence="3">2.7.13.3</ecNumber>
    </recommendedName>
</protein>
<dbReference type="InterPro" id="IPR003661">
    <property type="entry name" value="HisK_dim/P_dom"/>
</dbReference>
<feature type="compositionally biased region" description="Basic and acidic residues" evidence="10">
    <location>
        <begin position="1"/>
        <end position="14"/>
    </location>
</feature>
<dbReference type="GO" id="GO:0005886">
    <property type="term" value="C:plasma membrane"/>
    <property type="evidence" value="ECO:0007669"/>
    <property type="project" value="UniProtKB-SubCell"/>
</dbReference>
<dbReference type="InterPro" id="IPR036097">
    <property type="entry name" value="HisK_dim/P_sf"/>
</dbReference>
<accession>A0A1E8Q901</accession>
<dbReference type="SUPFAM" id="SSF47384">
    <property type="entry name" value="Homodimeric domain of signal transducing histidine kinase"/>
    <property type="match status" value="1"/>
</dbReference>
<evidence type="ECO:0000256" key="7">
    <source>
        <dbReference type="ARBA" id="ARBA00022777"/>
    </source>
</evidence>
<reference evidence="14 15" key="1">
    <citation type="submission" date="2016-09" db="EMBL/GenBank/DDBJ databases">
        <title>genome sequence of Mycobacterium sp. 739 SCH.</title>
        <authorList>
            <person name="Greninger A.L."/>
            <person name="Qin X."/>
            <person name="Jerome K."/>
            <person name="Vora S."/>
            <person name="Quinn K."/>
        </authorList>
    </citation>
    <scope>NUCLEOTIDE SEQUENCE [LARGE SCALE GENOMIC DNA]</scope>
    <source>
        <strain evidence="14 15">SCH</strain>
    </source>
</reference>
<evidence type="ECO:0000313" key="15">
    <source>
        <dbReference type="Proteomes" id="UP000178953"/>
    </source>
</evidence>
<dbReference type="AlphaFoldDB" id="A0A1E8Q901"/>
<evidence type="ECO:0000256" key="9">
    <source>
        <dbReference type="ARBA" id="ARBA00023012"/>
    </source>
</evidence>
<feature type="domain" description="Histidine kinase" evidence="12">
    <location>
        <begin position="148"/>
        <end position="366"/>
    </location>
</feature>
<gene>
    <name evidence="14" type="ORF">BEL07_05095</name>
</gene>
<dbReference type="PRINTS" id="PR00344">
    <property type="entry name" value="BCTRLSENSOR"/>
</dbReference>
<evidence type="ECO:0000259" key="12">
    <source>
        <dbReference type="PROSITE" id="PS50109"/>
    </source>
</evidence>
<dbReference type="CDD" id="cd00075">
    <property type="entry name" value="HATPase"/>
    <property type="match status" value="1"/>
</dbReference>
<dbReference type="CDD" id="cd06225">
    <property type="entry name" value="HAMP"/>
    <property type="match status" value="1"/>
</dbReference>
<dbReference type="SUPFAM" id="SSF158472">
    <property type="entry name" value="HAMP domain-like"/>
    <property type="match status" value="1"/>
</dbReference>
<dbReference type="InterPro" id="IPR003660">
    <property type="entry name" value="HAMP_dom"/>
</dbReference>
<keyword evidence="8 11" id="KW-1133">Transmembrane helix</keyword>
<dbReference type="SUPFAM" id="SSF55874">
    <property type="entry name" value="ATPase domain of HSP90 chaperone/DNA topoisomerase II/histidine kinase"/>
    <property type="match status" value="1"/>
</dbReference>
<dbReference type="Pfam" id="PF02518">
    <property type="entry name" value="HATPase_c"/>
    <property type="match status" value="1"/>
</dbReference>
<evidence type="ECO:0000313" key="14">
    <source>
        <dbReference type="EMBL" id="OFJ54926.1"/>
    </source>
</evidence>
<dbReference type="Gene3D" id="3.30.565.10">
    <property type="entry name" value="Histidine kinase-like ATPase, C-terminal domain"/>
    <property type="match status" value="1"/>
</dbReference>
<dbReference type="Pfam" id="PF00512">
    <property type="entry name" value="HisKA"/>
    <property type="match status" value="1"/>
</dbReference>
<sequence>MPPGPPRDRPDGRAPPDATATAVTHRLPGGGRLVLIADTTATTSLLRQLRIVVIVSALVVLAIAAVALSFVVDVAMSPLRRLTGVAESITSGDRGRRVRPDRPDTELGRAAAAFDAMLDELEDSEQRARGSAADAERADAATRQFLADAAHELRTPIAGMHAGAERIASAAAQHAGDADADAQRRRADLVLTEARRAGRLVADMLDLSRIDAGAGLRVTDCDLTALVEAERERCTLLAPAVTVTRTGAPAVRVRADGVRIAQILANLGDNARRHTPAGGSLAFDVRVADDLAVVTVTDSGSGVAVDQRERIFERLVRLDDARTRDHGGAGLGLPIARALARAHGGDLTYVPGGPGAAFRLVLPVAGPRSA</sequence>
<dbReference type="InterPro" id="IPR004358">
    <property type="entry name" value="Sig_transdc_His_kin-like_C"/>
</dbReference>
<dbReference type="PROSITE" id="PS50109">
    <property type="entry name" value="HIS_KIN"/>
    <property type="match status" value="1"/>
</dbReference>
<dbReference type="EC" id="2.7.13.3" evidence="3"/>
<feature type="region of interest" description="Disordered" evidence="10">
    <location>
        <begin position="1"/>
        <end position="20"/>
    </location>
</feature>
<dbReference type="CDD" id="cd00082">
    <property type="entry name" value="HisKA"/>
    <property type="match status" value="1"/>
</dbReference>
<feature type="transmembrane region" description="Helical" evidence="11">
    <location>
        <begin position="51"/>
        <end position="72"/>
    </location>
</feature>
<evidence type="ECO:0000256" key="10">
    <source>
        <dbReference type="SAM" id="MobiDB-lite"/>
    </source>
</evidence>
<evidence type="ECO:0000256" key="4">
    <source>
        <dbReference type="ARBA" id="ARBA00022553"/>
    </source>
</evidence>
<evidence type="ECO:0000256" key="1">
    <source>
        <dbReference type="ARBA" id="ARBA00000085"/>
    </source>
</evidence>
<proteinExistence type="predicted"/>
<dbReference type="InterPro" id="IPR003594">
    <property type="entry name" value="HATPase_dom"/>
</dbReference>
<dbReference type="EMBL" id="MCHX01000008">
    <property type="protein sequence ID" value="OFJ54926.1"/>
    <property type="molecule type" value="Genomic_DNA"/>
</dbReference>